<dbReference type="RefSeq" id="WP_190953322.1">
    <property type="nucleotide sequence ID" value="NZ_JACJTU010000001.1"/>
</dbReference>
<dbReference type="Proteomes" id="UP000637383">
    <property type="component" value="Unassembled WGS sequence"/>
</dbReference>
<reference evidence="1 2" key="1">
    <citation type="journal article" date="2020" name="ISME J.">
        <title>Comparative genomics reveals insights into cyanobacterial evolution and habitat adaptation.</title>
        <authorList>
            <person name="Chen M.Y."/>
            <person name="Teng W.K."/>
            <person name="Zhao L."/>
            <person name="Hu C.X."/>
            <person name="Zhou Y.K."/>
            <person name="Han B.P."/>
            <person name="Song L.R."/>
            <person name="Shu W.S."/>
        </authorList>
    </citation>
    <scope>NUCLEOTIDE SEQUENCE [LARGE SCALE GENOMIC DNA]</scope>
    <source>
        <strain evidence="1 2">FACHB-159</strain>
    </source>
</reference>
<dbReference type="EMBL" id="JACJTU010000001">
    <property type="protein sequence ID" value="MBD2732614.1"/>
    <property type="molecule type" value="Genomic_DNA"/>
</dbReference>
<sequence length="219" mass="24858">MEVKYNVKKWILHPMMMGLLAIATIACKTEMNFSLTNPATAEVVSLEKSTPKPARKEHGIYKSDRFGFQFSYSLQDFVIDNKITTPNNNVNSPLAAIDIWTHKHAEKIRAGEYEGGTEYPANVRVSVYNNRSKLPLQKWIQKNNEFSATREFKTAKIAGQTGLKFKSSGLYENEHVAFINPKNSRIIAITISKTGYGNNDAIYERAYQQVINSFTLLNR</sequence>
<name>A0ABR8K1I1_9NOSO</name>
<evidence type="ECO:0000313" key="2">
    <source>
        <dbReference type="Proteomes" id="UP000637383"/>
    </source>
</evidence>
<dbReference type="PROSITE" id="PS51257">
    <property type="entry name" value="PROKAR_LIPOPROTEIN"/>
    <property type="match status" value="1"/>
</dbReference>
<comment type="caution">
    <text evidence="1">The sequence shown here is derived from an EMBL/GenBank/DDBJ whole genome shotgun (WGS) entry which is preliminary data.</text>
</comment>
<gene>
    <name evidence="1" type="ORF">H6H03_01620</name>
</gene>
<evidence type="ECO:0000313" key="1">
    <source>
        <dbReference type="EMBL" id="MBD2732614.1"/>
    </source>
</evidence>
<protein>
    <recommendedName>
        <fullName evidence="3">DUF1795 domain-containing protein</fullName>
    </recommendedName>
</protein>
<proteinExistence type="predicted"/>
<keyword evidence="2" id="KW-1185">Reference proteome</keyword>
<evidence type="ECO:0008006" key="3">
    <source>
        <dbReference type="Google" id="ProtNLM"/>
    </source>
</evidence>
<accession>A0ABR8K1I1</accession>
<organism evidence="1 2">
    <name type="scientific">Nostoc paludosum FACHB-159</name>
    <dbReference type="NCBI Taxonomy" id="2692908"/>
    <lineage>
        <taxon>Bacteria</taxon>
        <taxon>Bacillati</taxon>
        <taxon>Cyanobacteriota</taxon>
        <taxon>Cyanophyceae</taxon>
        <taxon>Nostocales</taxon>
        <taxon>Nostocaceae</taxon>
        <taxon>Nostoc</taxon>
    </lineage>
</organism>